<dbReference type="InterPro" id="IPR016166">
    <property type="entry name" value="FAD-bd_PCMH"/>
</dbReference>
<dbReference type="EMBL" id="UYJE01007722">
    <property type="protein sequence ID" value="VDI57348.1"/>
    <property type="molecule type" value="Genomic_DNA"/>
</dbReference>
<dbReference type="GO" id="GO:0071949">
    <property type="term" value="F:FAD binding"/>
    <property type="evidence" value="ECO:0007669"/>
    <property type="project" value="InterPro"/>
</dbReference>
<dbReference type="GO" id="GO:0016020">
    <property type="term" value="C:membrane"/>
    <property type="evidence" value="ECO:0007669"/>
    <property type="project" value="InterPro"/>
</dbReference>
<dbReference type="InterPro" id="IPR036318">
    <property type="entry name" value="FAD-bd_PCMH-like_sf"/>
</dbReference>
<dbReference type="InterPro" id="IPR007173">
    <property type="entry name" value="ALO_C"/>
</dbReference>
<dbReference type="AlphaFoldDB" id="A0A8B6G1D7"/>
<dbReference type="EC" id="1.1.3.37" evidence="4"/>
<dbReference type="PROSITE" id="PS51387">
    <property type="entry name" value="FAD_PCMH"/>
    <property type="match status" value="1"/>
</dbReference>
<dbReference type="Proteomes" id="UP000596742">
    <property type="component" value="Unassembled WGS sequence"/>
</dbReference>
<evidence type="ECO:0000256" key="1">
    <source>
        <dbReference type="ARBA" id="ARBA00023002"/>
    </source>
</evidence>
<dbReference type="InterPro" id="IPR016169">
    <property type="entry name" value="FAD-bd_PCMH_sub2"/>
</dbReference>
<dbReference type="SUPFAM" id="SSF56176">
    <property type="entry name" value="FAD-binding/transporter-associated domain-like"/>
    <property type="match status" value="1"/>
</dbReference>
<reference evidence="4" key="1">
    <citation type="submission" date="2018-11" db="EMBL/GenBank/DDBJ databases">
        <authorList>
            <person name="Alioto T."/>
            <person name="Alioto T."/>
        </authorList>
    </citation>
    <scope>NUCLEOTIDE SEQUENCE</scope>
</reference>
<dbReference type="Pfam" id="PF01565">
    <property type="entry name" value="FAD_binding_4"/>
    <property type="match status" value="1"/>
</dbReference>
<accession>A0A8B6G1D7</accession>
<evidence type="ECO:0000259" key="3">
    <source>
        <dbReference type="PROSITE" id="PS51387"/>
    </source>
</evidence>
<dbReference type="Pfam" id="PF04030">
    <property type="entry name" value="ALO"/>
    <property type="match status" value="1"/>
</dbReference>
<dbReference type="GO" id="GO:0003885">
    <property type="term" value="F:D-arabinono-1,4-lactone oxidase activity"/>
    <property type="evidence" value="ECO:0007669"/>
    <property type="project" value="UniProtKB-EC"/>
</dbReference>
<dbReference type="InterPro" id="IPR016167">
    <property type="entry name" value="FAD-bd_PCMH_sub1"/>
</dbReference>
<evidence type="ECO:0000313" key="4">
    <source>
        <dbReference type="EMBL" id="VDI57348.1"/>
    </source>
</evidence>
<dbReference type="Gene3D" id="3.30.43.10">
    <property type="entry name" value="Uridine Diphospho-n-acetylenolpyruvylglucosamine Reductase, domain 2"/>
    <property type="match status" value="1"/>
</dbReference>
<sequence>MNALILLLLLLFVVLSSGNKIKENDRTRNRRAAGDNVAEMDEIARSDAVYARMRSQLRLLDYFIGPKGPRVDIRQFVNWDKTIIIDHLFYVKPKTIWEVQRVVNAAALTGVHIRATGGGHTRSPLYPDEGQISMDVRELERHDGPRMELHKPNSERPYHTVTVITGVLEYELNEFLVKNGLSMLSQPLIVNATVGGMVASSTHGSSWSAPTWSGYVVEMRLVNARGRLRRFSKEKHPELMEALMCNLGMMGVMYDITIQVNGTLIAKVQNQYVPLEDLFYNQTNLKNVVTSHFLTEISWYPFNSVNPEEEAVFRHNKTVLNSWTVRRDLVWLRTIVLVDAVPDDHVIQGPVYLPTGGSISGGNETGILRGKGALNIAKLLPSVSYHYLVDAFPTILPPKHGSETSAAFVLNIDNSFSRPLRAFKFMAEKVENQIKSLGSSPMNAFLPRFLQNMNCLLCFGNNGIKQDDDSGRSMVIDFLAPPTQFGFYDTAADFVQQFRQEKIRPHWAKRHTDIPGIVDVIKETYGDNLEKFNQLKFDSGIDKCGLFMNSYLTEIFGRPQSYYKWC</sequence>
<keyword evidence="2" id="KW-0732">Signal</keyword>
<dbReference type="PANTHER" id="PTHR43762:SF1">
    <property type="entry name" value="D-ARABINONO-1,4-LACTONE OXIDASE"/>
    <property type="match status" value="1"/>
</dbReference>
<protein>
    <submittedName>
        <fullName evidence="4">D-arabinono-1,4-lactone oxidase</fullName>
        <ecNumber evidence="4">1.1.3.37</ecNumber>
    </submittedName>
</protein>
<dbReference type="InterPro" id="IPR010031">
    <property type="entry name" value="FAD_lactone_oxidase-like"/>
</dbReference>
<dbReference type="OrthoDB" id="610608at2759"/>
<dbReference type="InterPro" id="IPR006094">
    <property type="entry name" value="Oxid_FAD_bind_N"/>
</dbReference>
<keyword evidence="5" id="KW-1185">Reference proteome</keyword>
<proteinExistence type="predicted"/>
<evidence type="ECO:0000256" key="2">
    <source>
        <dbReference type="SAM" id="SignalP"/>
    </source>
</evidence>
<keyword evidence="1 4" id="KW-0560">Oxidoreductase</keyword>
<dbReference type="Gene3D" id="3.30.465.10">
    <property type="match status" value="1"/>
</dbReference>
<gene>
    <name evidence="4" type="ORF">MGAL_10B026409</name>
</gene>
<dbReference type="PANTHER" id="PTHR43762">
    <property type="entry name" value="L-GULONOLACTONE OXIDASE"/>
    <property type="match status" value="1"/>
</dbReference>
<feature type="domain" description="FAD-binding PCMH-type" evidence="3">
    <location>
        <begin position="83"/>
        <end position="263"/>
    </location>
</feature>
<comment type="caution">
    <text evidence="4">The sequence shown here is derived from an EMBL/GenBank/DDBJ whole genome shotgun (WGS) entry which is preliminary data.</text>
</comment>
<feature type="signal peptide" evidence="2">
    <location>
        <begin position="1"/>
        <end position="18"/>
    </location>
</feature>
<evidence type="ECO:0000313" key="5">
    <source>
        <dbReference type="Proteomes" id="UP000596742"/>
    </source>
</evidence>
<name>A0A8B6G1D7_MYTGA</name>
<organism evidence="4 5">
    <name type="scientific">Mytilus galloprovincialis</name>
    <name type="common">Mediterranean mussel</name>
    <dbReference type="NCBI Taxonomy" id="29158"/>
    <lineage>
        <taxon>Eukaryota</taxon>
        <taxon>Metazoa</taxon>
        <taxon>Spiralia</taxon>
        <taxon>Lophotrochozoa</taxon>
        <taxon>Mollusca</taxon>
        <taxon>Bivalvia</taxon>
        <taxon>Autobranchia</taxon>
        <taxon>Pteriomorphia</taxon>
        <taxon>Mytilida</taxon>
        <taxon>Mytiloidea</taxon>
        <taxon>Mytilidae</taxon>
        <taxon>Mytilinae</taxon>
        <taxon>Mytilus</taxon>
    </lineage>
</organism>
<feature type="chain" id="PRO_5032763960" evidence="2">
    <location>
        <begin position="19"/>
        <end position="566"/>
    </location>
</feature>